<dbReference type="Pfam" id="PF16115">
    <property type="entry name" value="DUF4831"/>
    <property type="match status" value="1"/>
</dbReference>
<dbReference type="RefSeq" id="WP_303763468.1">
    <property type="nucleotide sequence ID" value="NZ_JABZGR010000008.1"/>
</dbReference>
<name>A0A929RY35_9BACT</name>
<organism evidence="2 3">
    <name type="scientific">Alloprevotella tannerae</name>
    <dbReference type="NCBI Taxonomy" id="76122"/>
    <lineage>
        <taxon>Bacteria</taxon>
        <taxon>Pseudomonadati</taxon>
        <taxon>Bacteroidota</taxon>
        <taxon>Bacteroidia</taxon>
        <taxon>Bacteroidales</taxon>
        <taxon>Prevotellaceae</taxon>
        <taxon>Alloprevotella</taxon>
    </lineage>
</organism>
<accession>A0A929RY35</accession>
<sequence>MKKITFLLLLLIPCLLTAQTEVKDYEPGITEEGITYFLPKTEFYLVITTTRTTQYPGELAPFAARYLKLNPVALHKEELWKMQHVNLVASGVADRDQAFSIKLKNKTSAPLVALARDGRLLAINADAQTSTIIPQPKQVDDKRPLEDPTKYKTQEILAAGSKEKMAELTANEIFDIRESRSQLSKGQADYMPKDGEQLKLMLANLDRQEEGLLKLFTGTDRTDTVTFVLKITFDHAFENKIIGRFSKFLGLVDANNLAGAPIYLSIEEQKDAPEPKENNDKPQKVIPGVRYCVPGKALIRLKSDDKEYLKTILPVAQFGKIENLGNELFNKHFNTHVIFDETTGGIIKITSDEQ</sequence>
<protein>
    <submittedName>
        <fullName evidence="2">DUF4831 family protein</fullName>
    </submittedName>
</protein>
<gene>
    <name evidence="2" type="ORF">HXK21_04060</name>
</gene>
<evidence type="ECO:0000313" key="2">
    <source>
        <dbReference type="EMBL" id="MBF0970199.1"/>
    </source>
</evidence>
<dbReference type="EMBL" id="JABZGR010000008">
    <property type="protein sequence ID" value="MBF0970199.1"/>
    <property type="molecule type" value="Genomic_DNA"/>
</dbReference>
<proteinExistence type="predicted"/>
<feature type="signal peptide" evidence="1">
    <location>
        <begin position="1"/>
        <end position="18"/>
    </location>
</feature>
<keyword evidence="1" id="KW-0732">Signal</keyword>
<evidence type="ECO:0000256" key="1">
    <source>
        <dbReference type="SAM" id="SignalP"/>
    </source>
</evidence>
<dbReference type="InterPro" id="IPR032265">
    <property type="entry name" value="DUF4831"/>
</dbReference>
<dbReference type="Proteomes" id="UP000704068">
    <property type="component" value="Unassembled WGS sequence"/>
</dbReference>
<evidence type="ECO:0000313" key="3">
    <source>
        <dbReference type="Proteomes" id="UP000704068"/>
    </source>
</evidence>
<comment type="caution">
    <text evidence="2">The sequence shown here is derived from an EMBL/GenBank/DDBJ whole genome shotgun (WGS) entry which is preliminary data.</text>
</comment>
<dbReference type="AlphaFoldDB" id="A0A929RY35"/>
<reference evidence="2" key="1">
    <citation type="submission" date="2020-04" db="EMBL/GenBank/DDBJ databases">
        <title>Deep metagenomics examines the oral microbiome during advanced dental caries in children, revealing novel taxa and co-occurrences with host molecules.</title>
        <authorList>
            <person name="Baker J.L."/>
            <person name="Morton J.T."/>
            <person name="Dinis M."/>
            <person name="Alvarez R."/>
            <person name="Tran N.C."/>
            <person name="Knight R."/>
            <person name="Edlund A."/>
        </authorList>
    </citation>
    <scope>NUCLEOTIDE SEQUENCE</scope>
    <source>
        <strain evidence="2">JCVI_34_bin.1</strain>
    </source>
</reference>
<feature type="chain" id="PRO_5037381327" evidence="1">
    <location>
        <begin position="19"/>
        <end position="354"/>
    </location>
</feature>